<gene>
    <name evidence="2" type="ORF">TorRG33x02_108260</name>
</gene>
<accession>A0A2P5F649</accession>
<evidence type="ECO:0000313" key="3">
    <source>
        <dbReference type="Proteomes" id="UP000237000"/>
    </source>
</evidence>
<dbReference type="InParanoid" id="A0A2P5F649"/>
<comment type="caution">
    <text evidence="2">The sequence shown here is derived from an EMBL/GenBank/DDBJ whole genome shotgun (WGS) entry which is preliminary data.</text>
</comment>
<dbReference type="OrthoDB" id="1194593at2759"/>
<organism evidence="2 3">
    <name type="scientific">Trema orientale</name>
    <name type="common">Charcoal tree</name>
    <name type="synonym">Celtis orientalis</name>
    <dbReference type="NCBI Taxonomy" id="63057"/>
    <lineage>
        <taxon>Eukaryota</taxon>
        <taxon>Viridiplantae</taxon>
        <taxon>Streptophyta</taxon>
        <taxon>Embryophyta</taxon>
        <taxon>Tracheophyta</taxon>
        <taxon>Spermatophyta</taxon>
        <taxon>Magnoliopsida</taxon>
        <taxon>eudicotyledons</taxon>
        <taxon>Gunneridae</taxon>
        <taxon>Pentapetalae</taxon>
        <taxon>rosids</taxon>
        <taxon>fabids</taxon>
        <taxon>Rosales</taxon>
        <taxon>Cannabaceae</taxon>
        <taxon>Trema</taxon>
    </lineage>
</organism>
<evidence type="ECO:0000256" key="1">
    <source>
        <dbReference type="SAM" id="MobiDB-lite"/>
    </source>
</evidence>
<name>A0A2P5F649_TREOI</name>
<sequence length="233" mass="27132">MIESSPTPSLLSLVCSNTFKRGKEVAQKDSRRVHYLLEAILKSLSPCLTLVNVRQKENESLCSYLKRFNKEASKVYNVPEGGILMALAGGVWPNIPIWKNLQKVHCTDVEDFYQRAKKNMRMENAQIIMDPSIIEETTTKKVNKQKRSDDQQATPSSPKKNKKKTRSNEKRYPQFLRFTYYTDLNDSREHILLATEDKAPYQWPPPIFRLKGGRKDQSKYCRFHRDYGHDTND</sequence>
<dbReference type="Proteomes" id="UP000237000">
    <property type="component" value="Unassembled WGS sequence"/>
</dbReference>
<keyword evidence="3" id="KW-1185">Reference proteome</keyword>
<feature type="region of interest" description="Disordered" evidence="1">
    <location>
        <begin position="141"/>
        <end position="168"/>
    </location>
</feature>
<reference evidence="3" key="1">
    <citation type="submission" date="2016-06" db="EMBL/GenBank/DDBJ databases">
        <title>Parallel loss of symbiosis genes in relatives of nitrogen-fixing non-legume Parasponia.</title>
        <authorList>
            <person name="Van Velzen R."/>
            <person name="Holmer R."/>
            <person name="Bu F."/>
            <person name="Rutten L."/>
            <person name="Van Zeijl A."/>
            <person name="Liu W."/>
            <person name="Santuari L."/>
            <person name="Cao Q."/>
            <person name="Sharma T."/>
            <person name="Shen D."/>
            <person name="Roswanjaya Y."/>
            <person name="Wardhani T."/>
            <person name="Kalhor M.S."/>
            <person name="Jansen J."/>
            <person name="Van den Hoogen J."/>
            <person name="Gungor B."/>
            <person name="Hartog M."/>
            <person name="Hontelez J."/>
            <person name="Verver J."/>
            <person name="Yang W.-C."/>
            <person name="Schijlen E."/>
            <person name="Repin R."/>
            <person name="Schilthuizen M."/>
            <person name="Schranz E."/>
            <person name="Heidstra R."/>
            <person name="Miyata K."/>
            <person name="Fedorova E."/>
            <person name="Kohlen W."/>
            <person name="Bisseling T."/>
            <person name="Smit S."/>
            <person name="Geurts R."/>
        </authorList>
    </citation>
    <scope>NUCLEOTIDE SEQUENCE [LARGE SCALE GENOMIC DNA]</scope>
    <source>
        <strain evidence="3">cv. RG33-2</strain>
    </source>
</reference>
<dbReference type="EMBL" id="JXTC01000059">
    <property type="protein sequence ID" value="PON93255.1"/>
    <property type="molecule type" value="Genomic_DNA"/>
</dbReference>
<dbReference type="AlphaFoldDB" id="A0A2P5F649"/>
<evidence type="ECO:0000313" key="2">
    <source>
        <dbReference type="EMBL" id="PON93255.1"/>
    </source>
</evidence>
<protein>
    <submittedName>
        <fullName evidence="2">Uncharacterized protein</fullName>
    </submittedName>
</protein>
<proteinExistence type="predicted"/>